<keyword evidence="1" id="KW-1133">Transmembrane helix</keyword>
<accession>A0A182XQD0</accession>
<protein>
    <submittedName>
        <fullName evidence="2">Uncharacterized protein</fullName>
    </submittedName>
</protein>
<organism evidence="2 3">
    <name type="scientific">Anopheles quadriannulatus</name>
    <name type="common">Mosquito</name>
    <dbReference type="NCBI Taxonomy" id="34691"/>
    <lineage>
        <taxon>Eukaryota</taxon>
        <taxon>Metazoa</taxon>
        <taxon>Ecdysozoa</taxon>
        <taxon>Arthropoda</taxon>
        <taxon>Hexapoda</taxon>
        <taxon>Insecta</taxon>
        <taxon>Pterygota</taxon>
        <taxon>Neoptera</taxon>
        <taxon>Endopterygota</taxon>
        <taxon>Diptera</taxon>
        <taxon>Nematocera</taxon>
        <taxon>Culicoidea</taxon>
        <taxon>Culicidae</taxon>
        <taxon>Anophelinae</taxon>
        <taxon>Anopheles</taxon>
    </lineage>
</organism>
<sequence length="128" mass="15457">MHRVHKRKENKTIKRNYQNYLISKFLLIVLLFNLCIEKKEKQFKTNAVADRSIQIIKQGQRGTKRNNLHDLYKTKYQRACELHYTQPWQVTQNHIPSLYVCPLILSLIYQNFIKCCCMFHIVSVCRRE</sequence>
<dbReference type="AlphaFoldDB" id="A0A182XQD0"/>
<name>A0A182XQD0_ANOQN</name>
<proteinExistence type="predicted"/>
<keyword evidence="3" id="KW-1185">Reference proteome</keyword>
<keyword evidence="1" id="KW-0812">Transmembrane</keyword>
<dbReference type="VEuPathDB" id="VectorBase:AQUA014074"/>
<keyword evidence="1" id="KW-0472">Membrane</keyword>
<evidence type="ECO:0000313" key="2">
    <source>
        <dbReference type="EnsemblMetazoa" id="AQUA014074-PA"/>
    </source>
</evidence>
<feature type="transmembrane region" description="Helical" evidence="1">
    <location>
        <begin position="20"/>
        <end position="36"/>
    </location>
</feature>
<dbReference type="EnsemblMetazoa" id="AQUA014074-RA">
    <property type="protein sequence ID" value="AQUA014074-PA"/>
    <property type="gene ID" value="AQUA014074"/>
</dbReference>
<evidence type="ECO:0000256" key="1">
    <source>
        <dbReference type="SAM" id="Phobius"/>
    </source>
</evidence>
<dbReference type="Proteomes" id="UP000076407">
    <property type="component" value="Unassembled WGS sequence"/>
</dbReference>
<reference evidence="2" key="1">
    <citation type="submission" date="2020-05" db="UniProtKB">
        <authorList>
            <consortium name="EnsemblMetazoa"/>
        </authorList>
    </citation>
    <scope>IDENTIFICATION</scope>
    <source>
        <strain evidence="2">SANGQUA</strain>
    </source>
</reference>
<evidence type="ECO:0000313" key="3">
    <source>
        <dbReference type="Proteomes" id="UP000076407"/>
    </source>
</evidence>